<keyword evidence="4 11" id="KW-0560">Oxidoreductase</keyword>
<evidence type="ECO:0000313" key="16">
    <source>
        <dbReference type="Proteomes" id="UP000276568"/>
    </source>
</evidence>
<keyword evidence="7" id="KW-0594">Phospholipid biosynthesis</keyword>
<evidence type="ECO:0000256" key="12">
    <source>
        <dbReference type="RuleBase" id="RU000439"/>
    </source>
</evidence>
<evidence type="ECO:0000256" key="9">
    <source>
        <dbReference type="PIRSR" id="PIRSR000114-1"/>
    </source>
</evidence>
<keyword evidence="16" id="KW-1185">Reference proteome</keyword>
<evidence type="ECO:0000256" key="10">
    <source>
        <dbReference type="PIRSR" id="PIRSR000114-3"/>
    </source>
</evidence>
<evidence type="ECO:0000256" key="5">
    <source>
        <dbReference type="ARBA" id="ARBA00023027"/>
    </source>
</evidence>
<dbReference type="GO" id="GO:0051287">
    <property type="term" value="F:NAD binding"/>
    <property type="evidence" value="ECO:0007669"/>
    <property type="project" value="InterPro"/>
</dbReference>
<comment type="similarity">
    <text evidence="1 11">Belongs to the NAD-dependent glycerol-3-phosphate dehydrogenase family.</text>
</comment>
<dbReference type="GO" id="GO:0141153">
    <property type="term" value="F:glycerol-3-phosphate dehydrogenase (NADP+) activity"/>
    <property type="evidence" value="ECO:0007669"/>
    <property type="project" value="RHEA"/>
</dbReference>
<dbReference type="OrthoDB" id="9812273at2"/>
<dbReference type="PRINTS" id="PR00077">
    <property type="entry name" value="GPDHDRGNASE"/>
</dbReference>
<evidence type="ECO:0000256" key="7">
    <source>
        <dbReference type="ARBA" id="ARBA00023209"/>
    </source>
</evidence>
<evidence type="ECO:0000256" key="6">
    <source>
        <dbReference type="ARBA" id="ARBA00023098"/>
    </source>
</evidence>
<protein>
    <recommendedName>
        <fullName evidence="12">Glycerol-3-phosphate dehydrogenase</fullName>
        <ecNumber evidence="12">1.1.1.94</ecNumber>
    </recommendedName>
</protein>
<evidence type="ECO:0000313" key="15">
    <source>
        <dbReference type="EMBL" id="RNM30605.1"/>
    </source>
</evidence>
<dbReference type="SUPFAM" id="SSF48179">
    <property type="entry name" value="6-phosphogluconate dehydrogenase C-terminal domain-like"/>
    <property type="match status" value="1"/>
</dbReference>
<dbReference type="EMBL" id="RJQC01000002">
    <property type="protein sequence ID" value="RNM30605.1"/>
    <property type="molecule type" value="Genomic_DNA"/>
</dbReference>
<feature type="domain" description="Glycerol-3-phosphate dehydrogenase NAD-dependent C-terminal" evidence="14">
    <location>
        <begin position="185"/>
        <end position="334"/>
    </location>
</feature>
<dbReference type="GO" id="GO:0005975">
    <property type="term" value="P:carbohydrate metabolic process"/>
    <property type="evidence" value="ECO:0007669"/>
    <property type="project" value="InterPro"/>
</dbReference>
<evidence type="ECO:0000256" key="1">
    <source>
        <dbReference type="ARBA" id="ARBA00011009"/>
    </source>
</evidence>
<dbReference type="InterPro" id="IPR006109">
    <property type="entry name" value="G3P_DH_NAD-dep_C"/>
</dbReference>
<name>A0A3N0I0P6_9FIRM</name>
<dbReference type="InterPro" id="IPR006168">
    <property type="entry name" value="G3P_DH_NAD-dep"/>
</dbReference>
<evidence type="ECO:0000256" key="3">
    <source>
        <dbReference type="ARBA" id="ARBA00022857"/>
    </source>
</evidence>
<evidence type="ECO:0000259" key="13">
    <source>
        <dbReference type="Pfam" id="PF01210"/>
    </source>
</evidence>
<evidence type="ECO:0000256" key="8">
    <source>
        <dbReference type="ARBA" id="ARBA00023264"/>
    </source>
</evidence>
<dbReference type="GO" id="GO:0005829">
    <property type="term" value="C:cytosol"/>
    <property type="evidence" value="ECO:0007669"/>
    <property type="project" value="TreeGrafter"/>
</dbReference>
<dbReference type="Pfam" id="PF07479">
    <property type="entry name" value="NAD_Gly3P_dh_C"/>
    <property type="match status" value="1"/>
</dbReference>
<dbReference type="Gene3D" id="3.40.50.720">
    <property type="entry name" value="NAD(P)-binding Rossmann-like Domain"/>
    <property type="match status" value="1"/>
</dbReference>
<dbReference type="GO" id="GO:0008654">
    <property type="term" value="P:phospholipid biosynthetic process"/>
    <property type="evidence" value="ECO:0007669"/>
    <property type="project" value="UniProtKB-KW"/>
</dbReference>
<dbReference type="InterPro" id="IPR036291">
    <property type="entry name" value="NAD(P)-bd_dom_sf"/>
</dbReference>
<dbReference type="Pfam" id="PF01210">
    <property type="entry name" value="NAD_Gly3P_dh_N"/>
    <property type="match status" value="1"/>
</dbReference>
<evidence type="ECO:0000259" key="14">
    <source>
        <dbReference type="Pfam" id="PF07479"/>
    </source>
</evidence>
<organism evidence="15 16">
    <name type="scientific">Absicoccus porci</name>
    <dbReference type="NCBI Taxonomy" id="2486576"/>
    <lineage>
        <taxon>Bacteria</taxon>
        <taxon>Bacillati</taxon>
        <taxon>Bacillota</taxon>
        <taxon>Erysipelotrichia</taxon>
        <taxon>Erysipelotrichales</taxon>
        <taxon>Erysipelotrichaceae</taxon>
        <taxon>Absicoccus</taxon>
    </lineage>
</organism>
<keyword evidence="2" id="KW-0444">Lipid biosynthesis</keyword>
<keyword evidence="6" id="KW-0443">Lipid metabolism</keyword>
<dbReference type="EC" id="1.1.1.94" evidence="12"/>
<dbReference type="AlphaFoldDB" id="A0A3N0I0P6"/>
<evidence type="ECO:0000256" key="11">
    <source>
        <dbReference type="RuleBase" id="RU000437"/>
    </source>
</evidence>
<dbReference type="Proteomes" id="UP000276568">
    <property type="component" value="Unassembled WGS sequence"/>
</dbReference>
<dbReference type="PANTHER" id="PTHR11728:SF1">
    <property type="entry name" value="GLYCEROL-3-PHOSPHATE DEHYDROGENASE [NAD(+)] 2, CHLOROPLASTIC"/>
    <property type="match status" value="1"/>
</dbReference>
<evidence type="ECO:0000256" key="2">
    <source>
        <dbReference type="ARBA" id="ARBA00022516"/>
    </source>
</evidence>
<dbReference type="PANTHER" id="PTHR11728">
    <property type="entry name" value="GLYCEROL-3-PHOSPHATE DEHYDROGENASE"/>
    <property type="match status" value="1"/>
</dbReference>
<sequence>MSIITFIGAGQMASALTFPAFENGHEVRLVGTPLDRDVIDGLRKDNFHINLKRTLHEGIKYYQVEEMEEAIKGADAILGGVSSFGVDWFAEEVLPKIPRNIPLLSVTKGMIDQEDGSMMTYPEFWEQTEGGKGLSINAIGGPCTSYELADKDNSCVAFCGRNMETLHYLKSLFTTDYYHISCSTDVVGVECAVALKNAYALGVSLAVGLAEKKEGIGAVHYNSQAALFGQGVREMRKLLAIVGGNDDNIVYGAGDLYVTVFGGRTRKIGTLLGRGLSFDQAMEELKGVTLESIVIATRTARAVKRLDALGKYKKEEFPLLMHVDEIINQGKPVNIPWKSFEVEYDG</sequence>
<comment type="caution">
    <text evidence="15">The sequence shown here is derived from an EMBL/GenBank/DDBJ whole genome shotgun (WGS) entry which is preliminary data.</text>
</comment>
<dbReference type="InterPro" id="IPR008927">
    <property type="entry name" value="6-PGluconate_DH-like_C_sf"/>
</dbReference>
<proteinExistence type="inferred from homology"/>
<gene>
    <name evidence="15" type="ORF">EDX97_07430</name>
</gene>
<dbReference type="SUPFAM" id="SSF51735">
    <property type="entry name" value="NAD(P)-binding Rossmann-fold domains"/>
    <property type="match status" value="1"/>
</dbReference>
<keyword evidence="5 10" id="KW-0520">NAD</keyword>
<accession>A0A3N0I0P6</accession>
<dbReference type="InterPro" id="IPR013328">
    <property type="entry name" value="6PGD_dom2"/>
</dbReference>
<dbReference type="InterPro" id="IPR011128">
    <property type="entry name" value="G3P_DH_NAD-dep_N"/>
</dbReference>
<evidence type="ECO:0000256" key="4">
    <source>
        <dbReference type="ARBA" id="ARBA00023002"/>
    </source>
</evidence>
<feature type="binding site" evidence="10">
    <location>
        <position position="264"/>
    </location>
    <ligand>
        <name>NAD(+)</name>
        <dbReference type="ChEBI" id="CHEBI:57540"/>
    </ligand>
</feature>
<dbReference type="RefSeq" id="WP_128520515.1">
    <property type="nucleotide sequence ID" value="NZ_CAUWBR010000021.1"/>
</dbReference>
<keyword evidence="8" id="KW-1208">Phospholipid metabolism</keyword>
<dbReference type="Gene3D" id="1.10.1040.10">
    <property type="entry name" value="N-(1-d-carboxylethyl)-l-norvaline Dehydrogenase, domain 2"/>
    <property type="match status" value="1"/>
</dbReference>
<dbReference type="PIRSF" id="PIRSF000114">
    <property type="entry name" value="Glycerol-3-P_dh"/>
    <property type="match status" value="1"/>
</dbReference>
<comment type="catalytic activity">
    <reaction evidence="12">
        <text>sn-glycerol 3-phosphate + NADP(+) = dihydroxyacetone phosphate + NADPH + H(+)</text>
        <dbReference type="Rhea" id="RHEA:11096"/>
        <dbReference type="ChEBI" id="CHEBI:15378"/>
        <dbReference type="ChEBI" id="CHEBI:57597"/>
        <dbReference type="ChEBI" id="CHEBI:57642"/>
        <dbReference type="ChEBI" id="CHEBI:57783"/>
        <dbReference type="ChEBI" id="CHEBI:58349"/>
        <dbReference type="EC" id="1.1.1.94"/>
    </reaction>
</comment>
<keyword evidence="3" id="KW-0521">NADP</keyword>
<reference evidence="15 16" key="1">
    <citation type="submission" date="2018-11" db="EMBL/GenBank/DDBJ databases">
        <title>Clostridium sp. nov., a member of the family Erysipelotrichaceae isolated from pig faeces.</title>
        <authorList>
            <person name="Chang Y.-H."/>
        </authorList>
    </citation>
    <scope>NUCLEOTIDE SEQUENCE [LARGE SCALE GENOMIC DNA]</scope>
    <source>
        <strain evidence="15 16">YH-panp20</strain>
    </source>
</reference>
<dbReference type="GO" id="GO:0046168">
    <property type="term" value="P:glycerol-3-phosphate catabolic process"/>
    <property type="evidence" value="ECO:0007669"/>
    <property type="project" value="InterPro"/>
</dbReference>
<feature type="active site" description="Proton acceptor" evidence="9">
    <location>
        <position position="196"/>
    </location>
</feature>
<feature type="domain" description="Glycerol-3-phosphate dehydrogenase NAD-dependent N-terminal" evidence="13">
    <location>
        <begin position="4"/>
        <end position="157"/>
    </location>
</feature>